<keyword evidence="1" id="KW-1133">Transmembrane helix</keyword>
<dbReference type="Pfam" id="PF14317">
    <property type="entry name" value="YcxB"/>
    <property type="match status" value="1"/>
</dbReference>
<name>A0A518GDS5_9BACT</name>
<keyword evidence="1" id="KW-0812">Transmembrane</keyword>
<dbReference type="KEGG" id="ahel:Q31a_51350"/>
<reference evidence="3 4" key="1">
    <citation type="submission" date="2019-02" db="EMBL/GenBank/DDBJ databases">
        <title>Deep-cultivation of Planctomycetes and their phenomic and genomic characterization uncovers novel biology.</title>
        <authorList>
            <person name="Wiegand S."/>
            <person name="Jogler M."/>
            <person name="Boedeker C."/>
            <person name="Pinto D."/>
            <person name="Vollmers J."/>
            <person name="Rivas-Marin E."/>
            <person name="Kohn T."/>
            <person name="Peeters S.H."/>
            <person name="Heuer A."/>
            <person name="Rast P."/>
            <person name="Oberbeckmann S."/>
            <person name="Bunk B."/>
            <person name="Jeske O."/>
            <person name="Meyerdierks A."/>
            <person name="Storesund J.E."/>
            <person name="Kallscheuer N."/>
            <person name="Luecker S."/>
            <person name="Lage O.M."/>
            <person name="Pohl T."/>
            <person name="Merkel B.J."/>
            <person name="Hornburger P."/>
            <person name="Mueller R.-W."/>
            <person name="Bruemmer F."/>
            <person name="Labrenz M."/>
            <person name="Spormann A.M."/>
            <person name="Op den Camp H."/>
            <person name="Overmann J."/>
            <person name="Amann R."/>
            <person name="Jetten M.S.M."/>
            <person name="Mascher T."/>
            <person name="Medema M.H."/>
            <person name="Devos D.P."/>
            <person name="Kaster A.-K."/>
            <person name="Ovreas L."/>
            <person name="Rohde M."/>
            <person name="Galperin M.Y."/>
            <person name="Jogler C."/>
        </authorList>
    </citation>
    <scope>NUCLEOTIDE SEQUENCE [LARGE SCALE GENOMIC DNA]</scope>
    <source>
        <strain evidence="3 4">Q31a</strain>
    </source>
</reference>
<dbReference type="EMBL" id="CP036298">
    <property type="protein sequence ID" value="QDV26756.1"/>
    <property type="molecule type" value="Genomic_DNA"/>
</dbReference>
<protein>
    <recommendedName>
        <fullName evidence="2">YcxB-like C-terminal domain-containing protein</fullName>
    </recommendedName>
</protein>
<evidence type="ECO:0000313" key="3">
    <source>
        <dbReference type="EMBL" id="QDV26756.1"/>
    </source>
</evidence>
<evidence type="ECO:0000256" key="1">
    <source>
        <dbReference type="SAM" id="Phobius"/>
    </source>
</evidence>
<dbReference type="AlphaFoldDB" id="A0A518GDS5"/>
<accession>A0A518GDS5</accession>
<proteinExistence type="predicted"/>
<organism evidence="3 4">
    <name type="scientific">Aureliella helgolandensis</name>
    <dbReference type="NCBI Taxonomy" id="2527968"/>
    <lineage>
        <taxon>Bacteria</taxon>
        <taxon>Pseudomonadati</taxon>
        <taxon>Planctomycetota</taxon>
        <taxon>Planctomycetia</taxon>
        <taxon>Pirellulales</taxon>
        <taxon>Pirellulaceae</taxon>
        <taxon>Aureliella</taxon>
    </lineage>
</organism>
<evidence type="ECO:0000259" key="2">
    <source>
        <dbReference type="Pfam" id="PF14317"/>
    </source>
</evidence>
<dbReference type="OrthoDB" id="3078584at2"/>
<feature type="domain" description="YcxB-like C-terminal" evidence="2">
    <location>
        <begin position="97"/>
        <end position="152"/>
    </location>
</feature>
<dbReference type="Proteomes" id="UP000318017">
    <property type="component" value="Chromosome"/>
</dbReference>
<keyword evidence="4" id="KW-1185">Reference proteome</keyword>
<evidence type="ECO:0000313" key="4">
    <source>
        <dbReference type="Proteomes" id="UP000318017"/>
    </source>
</evidence>
<dbReference type="RefSeq" id="WP_145083132.1">
    <property type="nucleotide sequence ID" value="NZ_CP036298.1"/>
</dbReference>
<sequence length="167" mass="19059">MDAIEAQFTITRNEYVRAMRRHHRTRIQPVRDVIGGVLAALAGAYVLSSSESKLLGYILIVLGVILLSMIAYIKFIIPAKIYQAAKRKLSSEYWIQFRGDGMRFRYSDVDSSLKWSVFSSWLRDNEFYILYHDGIGCSVIPRRALHDGEDERLSELLTSVLGPSVNK</sequence>
<dbReference type="InterPro" id="IPR025588">
    <property type="entry name" value="YcxB-like_C"/>
</dbReference>
<feature type="transmembrane region" description="Helical" evidence="1">
    <location>
        <begin position="54"/>
        <end position="77"/>
    </location>
</feature>
<keyword evidence="1" id="KW-0472">Membrane</keyword>
<feature type="transmembrane region" description="Helical" evidence="1">
    <location>
        <begin position="29"/>
        <end position="48"/>
    </location>
</feature>
<gene>
    <name evidence="3" type="ORF">Q31a_51350</name>
</gene>